<comment type="caution">
    <text evidence="2">The sequence shown here is derived from an EMBL/GenBank/DDBJ whole genome shotgun (WGS) entry which is preliminary data.</text>
</comment>
<dbReference type="EMBL" id="BQNB010010466">
    <property type="protein sequence ID" value="GJS77680.1"/>
    <property type="molecule type" value="Genomic_DNA"/>
</dbReference>
<feature type="compositionally biased region" description="Basic and acidic residues" evidence="1">
    <location>
        <begin position="82"/>
        <end position="97"/>
    </location>
</feature>
<proteinExistence type="predicted"/>
<reference evidence="2" key="2">
    <citation type="submission" date="2022-01" db="EMBL/GenBank/DDBJ databases">
        <authorList>
            <person name="Yamashiro T."/>
            <person name="Shiraishi A."/>
            <person name="Satake H."/>
            <person name="Nakayama K."/>
        </authorList>
    </citation>
    <scope>NUCLEOTIDE SEQUENCE</scope>
</reference>
<reference evidence="2" key="1">
    <citation type="journal article" date="2022" name="Int. J. Mol. Sci.">
        <title>Draft Genome of Tanacetum Coccineum: Genomic Comparison of Closely Related Tanacetum-Family Plants.</title>
        <authorList>
            <person name="Yamashiro T."/>
            <person name="Shiraishi A."/>
            <person name="Nakayama K."/>
            <person name="Satake H."/>
        </authorList>
    </citation>
    <scope>NUCLEOTIDE SEQUENCE</scope>
</reference>
<organism evidence="2 3">
    <name type="scientific">Tanacetum coccineum</name>
    <dbReference type="NCBI Taxonomy" id="301880"/>
    <lineage>
        <taxon>Eukaryota</taxon>
        <taxon>Viridiplantae</taxon>
        <taxon>Streptophyta</taxon>
        <taxon>Embryophyta</taxon>
        <taxon>Tracheophyta</taxon>
        <taxon>Spermatophyta</taxon>
        <taxon>Magnoliopsida</taxon>
        <taxon>eudicotyledons</taxon>
        <taxon>Gunneridae</taxon>
        <taxon>Pentapetalae</taxon>
        <taxon>asterids</taxon>
        <taxon>campanulids</taxon>
        <taxon>Asterales</taxon>
        <taxon>Asteraceae</taxon>
        <taxon>Asteroideae</taxon>
        <taxon>Anthemideae</taxon>
        <taxon>Anthemidinae</taxon>
        <taxon>Tanacetum</taxon>
    </lineage>
</organism>
<protein>
    <submittedName>
        <fullName evidence="2">Uncharacterized protein</fullName>
    </submittedName>
</protein>
<dbReference type="Proteomes" id="UP001151760">
    <property type="component" value="Unassembled WGS sequence"/>
</dbReference>
<sequence length="240" mass="27186">MTRQYYIPIHSLDIPENSWTLVLFMEYVKKSIDERALHKMEYDNRVNERQTQTTEEKIDTSNALDVLDASLVIIESNGTESQKPDTSSRSRNDADIRPIYDEEPMTEVQMDLLMDNVCYRTNSILSNLNPIIKERWVPTGKTFASSTTNVDSEPPNGSNADITNQCESEQALDNSKTTTMNQSRSKAGFKSCSSSSQDKLLTIRVGITIPPSHRNAEDNRTSMFLAQKRISVRDSALPLR</sequence>
<feature type="region of interest" description="Disordered" evidence="1">
    <location>
        <begin position="75"/>
        <end position="97"/>
    </location>
</feature>
<gene>
    <name evidence="2" type="ORF">Tco_0727561</name>
</gene>
<keyword evidence="3" id="KW-1185">Reference proteome</keyword>
<accession>A0ABQ4YL12</accession>
<name>A0ABQ4YL12_9ASTR</name>
<evidence type="ECO:0000256" key="1">
    <source>
        <dbReference type="SAM" id="MobiDB-lite"/>
    </source>
</evidence>
<evidence type="ECO:0000313" key="2">
    <source>
        <dbReference type="EMBL" id="GJS77680.1"/>
    </source>
</evidence>
<evidence type="ECO:0000313" key="3">
    <source>
        <dbReference type="Proteomes" id="UP001151760"/>
    </source>
</evidence>